<reference evidence="1" key="1">
    <citation type="submission" date="2021-07" db="EMBL/GenBank/DDBJ databases">
        <title>Studies on halocins as antimicrobial molecules from haloarchaea.</title>
        <authorList>
            <person name="Kumar S."/>
            <person name="Khare S.K."/>
        </authorList>
    </citation>
    <scope>NUCLEOTIDE SEQUENCE</scope>
    <source>
        <strain evidence="1">NCIM 5678</strain>
    </source>
</reference>
<dbReference type="GeneID" id="74530211"/>
<evidence type="ECO:0000313" key="1">
    <source>
        <dbReference type="EMBL" id="UVE50163.1"/>
    </source>
</evidence>
<dbReference type="Gene3D" id="3.10.450.50">
    <property type="match status" value="1"/>
</dbReference>
<protein>
    <submittedName>
        <fullName evidence="1">Ester cyclase</fullName>
    </submittedName>
</protein>
<organism evidence="1 2">
    <name type="scientific">Haloferax larsenii</name>
    <dbReference type="NCBI Taxonomy" id="302484"/>
    <lineage>
        <taxon>Archaea</taxon>
        <taxon>Methanobacteriati</taxon>
        <taxon>Methanobacteriota</taxon>
        <taxon>Stenosarchaea group</taxon>
        <taxon>Halobacteria</taxon>
        <taxon>Halobacteriales</taxon>
        <taxon>Haloferacaceae</taxon>
        <taxon>Haloferax</taxon>
    </lineage>
</organism>
<dbReference type="PANTHER" id="PTHR38436:SF1">
    <property type="entry name" value="ESTER CYCLASE"/>
    <property type="match status" value="1"/>
</dbReference>
<sequence length="165" mass="18482">MASESVAPTTENVELCRRYVEDFINTGDRAVAADTLHTDVVSHQLGVDVVREGRDPLVDQLLAFRDAVPNWHLTIDDTIAQDDRVMFRITARGTPQKAWGNLVPTGKSFEQPAFFLFRVEDGRIVEQWNMVNLMGVARDLGMMPPGPRVIAKIVAHRIRSRLGTT</sequence>
<keyword evidence="2" id="KW-1185">Reference proteome</keyword>
<dbReference type="RefSeq" id="WP_007543470.1">
    <property type="nucleotide sequence ID" value="NZ_CP078063.1"/>
</dbReference>
<dbReference type="PANTHER" id="PTHR38436">
    <property type="entry name" value="POLYKETIDE CYCLASE SNOAL-LIKE DOMAIN"/>
    <property type="match status" value="1"/>
</dbReference>
<accession>A0ABY5RGN0</accession>
<name>A0ABY5RGN0_HALLR</name>
<dbReference type="SUPFAM" id="SSF54427">
    <property type="entry name" value="NTF2-like"/>
    <property type="match status" value="1"/>
</dbReference>
<proteinExistence type="predicted"/>
<dbReference type="Proteomes" id="UP001058330">
    <property type="component" value="Chromosome"/>
</dbReference>
<dbReference type="EMBL" id="CP078063">
    <property type="protein sequence ID" value="UVE50163.1"/>
    <property type="molecule type" value="Genomic_DNA"/>
</dbReference>
<evidence type="ECO:0000313" key="2">
    <source>
        <dbReference type="Proteomes" id="UP001058330"/>
    </source>
</evidence>
<dbReference type="InterPro" id="IPR009959">
    <property type="entry name" value="Cyclase_SnoaL-like"/>
</dbReference>
<dbReference type="Pfam" id="PF07366">
    <property type="entry name" value="SnoaL"/>
    <property type="match status" value="1"/>
</dbReference>
<gene>
    <name evidence="1" type="ORF">KU306_14850</name>
</gene>
<dbReference type="InterPro" id="IPR032710">
    <property type="entry name" value="NTF2-like_dom_sf"/>
</dbReference>